<feature type="chain" id="PRO_5040998373" evidence="1">
    <location>
        <begin position="22"/>
        <end position="167"/>
    </location>
</feature>
<gene>
    <name evidence="2" type="ORF">O1R50_04035</name>
</gene>
<reference evidence="2" key="1">
    <citation type="submission" date="2022-12" db="EMBL/GenBank/DDBJ databases">
        <title>Gycomyces niveus sp.nov.,a novel actinomycete isolated from soil in Shouguan.</title>
        <authorList>
            <person name="Yang X."/>
        </authorList>
    </citation>
    <scope>NUCLEOTIDE SEQUENCE</scope>
    <source>
        <strain evidence="2">NEAU-A15</strain>
    </source>
</reference>
<organism evidence="2 3">
    <name type="scientific">Glycomyces luteolus</name>
    <dbReference type="NCBI Taxonomy" id="2670330"/>
    <lineage>
        <taxon>Bacteria</taxon>
        <taxon>Bacillati</taxon>
        <taxon>Actinomycetota</taxon>
        <taxon>Actinomycetes</taxon>
        <taxon>Glycomycetales</taxon>
        <taxon>Glycomycetaceae</taxon>
        <taxon>Glycomyces</taxon>
    </lineage>
</organism>
<evidence type="ECO:0000256" key="1">
    <source>
        <dbReference type="SAM" id="SignalP"/>
    </source>
</evidence>
<keyword evidence="3" id="KW-1185">Reference proteome</keyword>
<dbReference type="EMBL" id="JAPZVP010000003">
    <property type="protein sequence ID" value="MDA1358777.1"/>
    <property type="molecule type" value="Genomic_DNA"/>
</dbReference>
<evidence type="ECO:0000313" key="3">
    <source>
        <dbReference type="Proteomes" id="UP001146067"/>
    </source>
</evidence>
<sequence>MWTAVAVAALGSVLLAVPAAAEDGVAADCLIATGETAALEGELAAIEQAGACGREVEVIDQRDEFGTVTALPTGELKAEIGVEPIQAQDESGQWAPIDTTLEVAEDGSIRPVNITEDLILSAGGTDPLAAVGYGAEGAFSLSWPGELPVPVLSGPLAVYNEVFAGVD</sequence>
<feature type="signal peptide" evidence="1">
    <location>
        <begin position="1"/>
        <end position="21"/>
    </location>
</feature>
<dbReference type="Proteomes" id="UP001146067">
    <property type="component" value="Unassembled WGS sequence"/>
</dbReference>
<comment type="caution">
    <text evidence="2">The sequence shown here is derived from an EMBL/GenBank/DDBJ whole genome shotgun (WGS) entry which is preliminary data.</text>
</comment>
<dbReference type="RefSeq" id="WP_270108592.1">
    <property type="nucleotide sequence ID" value="NZ_JAPZVP010000003.1"/>
</dbReference>
<name>A0A9X3P5Q3_9ACTN</name>
<protein>
    <submittedName>
        <fullName evidence="2">Uncharacterized protein</fullName>
    </submittedName>
</protein>
<dbReference type="AlphaFoldDB" id="A0A9X3P5Q3"/>
<evidence type="ECO:0000313" key="2">
    <source>
        <dbReference type="EMBL" id="MDA1358777.1"/>
    </source>
</evidence>
<keyword evidence="1" id="KW-0732">Signal</keyword>
<proteinExistence type="predicted"/>
<accession>A0A9X3P5Q3</accession>